<dbReference type="AlphaFoldDB" id="A0AA39W7D8"/>
<evidence type="ECO:0000313" key="4">
    <source>
        <dbReference type="Proteomes" id="UP001168877"/>
    </source>
</evidence>
<evidence type="ECO:0000256" key="1">
    <source>
        <dbReference type="SAM" id="MobiDB-lite"/>
    </source>
</evidence>
<proteinExistence type="predicted"/>
<gene>
    <name evidence="3" type="ORF">LWI29_030884</name>
</gene>
<evidence type="ECO:0000256" key="2">
    <source>
        <dbReference type="SAM" id="Phobius"/>
    </source>
</evidence>
<keyword evidence="2" id="KW-0472">Membrane</keyword>
<keyword evidence="2" id="KW-0812">Transmembrane</keyword>
<dbReference type="EMBL" id="JAUESC010000002">
    <property type="protein sequence ID" value="KAK0605803.1"/>
    <property type="molecule type" value="Genomic_DNA"/>
</dbReference>
<reference evidence="3" key="2">
    <citation type="submission" date="2023-06" db="EMBL/GenBank/DDBJ databases">
        <authorList>
            <person name="Swenson N.G."/>
            <person name="Wegrzyn J.L."/>
            <person name="Mcevoy S.L."/>
        </authorList>
    </citation>
    <scope>NUCLEOTIDE SEQUENCE</scope>
    <source>
        <strain evidence="3">NS2018</strain>
        <tissue evidence="3">Leaf</tissue>
    </source>
</reference>
<evidence type="ECO:0000313" key="3">
    <source>
        <dbReference type="EMBL" id="KAK0605803.1"/>
    </source>
</evidence>
<organism evidence="3 4">
    <name type="scientific">Acer saccharum</name>
    <name type="common">Sugar maple</name>
    <dbReference type="NCBI Taxonomy" id="4024"/>
    <lineage>
        <taxon>Eukaryota</taxon>
        <taxon>Viridiplantae</taxon>
        <taxon>Streptophyta</taxon>
        <taxon>Embryophyta</taxon>
        <taxon>Tracheophyta</taxon>
        <taxon>Spermatophyta</taxon>
        <taxon>Magnoliopsida</taxon>
        <taxon>eudicotyledons</taxon>
        <taxon>Gunneridae</taxon>
        <taxon>Pentapetalae</taxon>
        <taxon>rosids</taxon>
        <taxon>malvids</taxon>
        <taxon>Sapindales</taxon>
        <taxon>Sapindaceae</taxon>
        <taxon>Hippocastanoideae</taxon>
        <taxon>Acereae</taxon>
        <taxon>Acer</taxon>
    </lineage>
</organism>
<name>A0AA39W7D8_ACESA</name>
<feature type="compositionally biased region" description="Polar residues" evidence="1">
    <location>
        <begin position="135"/>
        <end position="146"/>
    </location>
</feature>
<keyword evidence="2" id="KW-1133">Transmembrane helix</keyword>
<feature type="region of interest" description="Disordered" evidence="1">
    <location>
        <begin position="125"/>
        <end position="146"/>
    </location>
</feature>
<dbReference type="Proteomes" id="UP001168877">
    <property type="component" value="Unassembled WGS sequence"/>
</dbReference>
<sequence>MLLDGVLMMAIMAIFIIRDLKTKLNFSDSLNCLPNTDKLDSLSWKGVSDVSPLVSVEDDKALGEGDNCVQLIVKDKKVSKGVGELCNSENALGGGNCIRKVFGDPNFSKLVDVGLKGCGSGKSEGLLKSAKEGPSDSTTENKMVSDQASHDDFECGAEDDGLVRLVNDISRITSMEQVSPSVNTPATVQASGSGLEGKVVLSNQDTFIDIEEGLEEAGNVLLGHDQSIKSRGRNKNHLVKKHGMITRHSKALALDLNQDFGKEIIVPEMKKASWNLKEELAKVIKVKIVKSRGSKLDPLESWRGYFHSKTISVCVFAVWLVPVVMGSFSRFLGPICVFLFVFVVLTAF</sequence>
<feature type="transmembrane region" description="Helical" evidence="2">
    <location>
        <begin position="331"/>
        <end position="347"/>
    </location>
</feature>
<accession>A0AA39W7D8</accession>
<keyword evidence="4" id="KW-1185">Reference proteome</keyword>
<comment type="caution">
    <text evidence="3">The sequence shown here is derived from an EMBL/GenBank/DDBJ whole genome shotgun (WGS) entry which is preliminary data.</text>
</comment>
<protein>
    <submittedName>
        <fullName evidence="3">Uncharacterized protein</fullName>
    </submittedName>
</protein>
<reference evidence="3" key="1">
    <citation type="journal article" date="2022" name="Plant J.">
        <title>Strategies of tolerance reflected in two North American maple genomes.</title>
        <authorList>
            <person name="McEvoy S.L."/>
            <person name="Sezen U.U."/>
            <person name="Trouern-Trend A."/>
            <person name="McMahon S.M."/>
            <person name="Schaberg P.G."/>
            <person name="Yang J."/>
            <person name="Wegrzyn J.L."/>
            <person name="Swenson N.G."/>
        </authorList>
    </citation>
    <scope>NUCLEOTIDE SEQUENCE</scope>
    <source>
        <strain evidence="3">NS2018</strain>
    </source>
</reference>